<dbReference type="RefSeq" id="WP_343949451.1">
    <property type="nucleotide sequence ID" value="NZ_BAAAHQ010000008.1"/>
</dbReference>
<feature type="region of interest" description="Disordered" evidence="1">
    <location>
        <begin position="30"/>
        <end position="49"/>
    </location>
</feature>
<evidence type="ECO:0008006" key="5">
    <source>
        <dbReference type="Google" id="ProtNLM"/>
    </source>
</evidence>
<feature type="signal peptide" evidence="2">
    <location>
        <begin position="1"/>
        <end position="20"/>
    </location>
</feature>
<keyword evidence="2" id="KW-0732">Signal</keyword>
<proteinExistence type="predicted"/>
<accession>A0ABN1P1Z5</accession>
<evidence type="ECO:0000313" key="3">
    <source>
        <dbReference type="EMBL" id="GAA0921208.1"/>
    </source>
</evidence>
<evidence type="ECO:0000313" key="4">
    <source>
        <dbReference type="Proteomes" id="UP001501578"/>
    </source>
</evidence>
<keyword evidence="4" id="KW-1185">Reference proteome</keyword>
<sequence length="217" mass="23550">MRRKAVFATVVGGIALLVGARALFTSESTPEAASTRFAGPAPGDPLTPEEARRAGEIATAPSRAREKTGQVELLYVERDDAKDVVDRRASAYLYDYGDDSLTVRTVDLGNGRIVQETRDTGVQPPPSKAEEVRAAELVLADPKLGAGIRREYAKAAGRALRSAAELGLRGLIYQQRTGLCATHRCVRLFVRLPDGKHLDTSRIVVDLSAEKVHTLEW</sequence>
<name>A0ABN1P1Z5_9ACTN</name>
<feature type="chain" id="PRO_5046691880" description="PepSY domain-containing protein" evidence="2">
    <location>
        <begin position="21"/>
        <end position="217"/>
    </location>
</feature>
<gene>
    <name evidence="3" type="ORF">GCM10009560_19900</name>
</gene>
<dbReference type="EMBL" id="BAAAHQ010000008">
    <property type="protein sequence ID" value="GAA0921208.1"/>
    <property type="molecule type" value="Genomic_DNA"/>
</dbReference>
<reference evidence="3 4" key="1">
    <citation type="journal article" date="2019" name="Int. J. Syst. Evol. Microbiol.">
        <title>The Global Catalogue of Microorganisms (GCM) 10K type strain sequencing project: providing services to taxonomists for standard genome sequencing and annotation.</title>
        <authorList>
            <consortium name="The Broad Institute Genomics Platform"/>
            <consortium name="The Broad Institute Genome Sequencing Center for Infectious Disease"/>
            <person name="Wu L."/>
            <person name="Ma J."/>
        </authorList>
    </citation>
    <scope>NUCLEOTIDE SEQUENCE [LARGE SCALE GENOMIC DNA]</scope>
    <source>
        <strain evidence="3 4">JCM 11136</strain>
    </source>
</reference>
<organism evidence="3 4">
    <name type="scientific">Nonomuraea longicatena</name>
    <dbReference type="NCBI Taxonomy" id="83682"/>
    <lineage>
        <taxon>Bacteria</taxon>
        <taxon>Bacillati</taxon>
        <taxon>Actinomycetota</taxon>
        <taxon>Actinomycetes</taxon>
        <taxon>Streptosporangiales</taxon>
        <taxon>Streptosporangiaceae</taxon>
        <taxon>Nonomuraea</taxon>
    </lineage>
</organism>
<protein>
    <recommendedName>
        <fullName evidence="5">PepSY domain-containing protein</fullName>
    </recommendedName>
</protein>
<dbReference type="InterPro" id="IPR016182">
    <property type="entry name" value="Cu_amine_oxidase_N-reg"/>
</dbReference>
<evidence type="ECO:0000256" key="2">
    <source>
        <dbReference type="SAM" id="SignalP"/>
    </source>
</evidence>
<dbReference type="Proteomes" id="UP001501578">
    <property type="component" value="Unassembled WGS sequence"/>
</dbReference>
<evidence type="ECO:0000256" key="1">
    <source>
        <dbReference type="SAM" id="MobiDB-lite"/>
    </source>
</evidence>
<dbReference type="SUPFAM" id="SSF54416">
    <property type="entry name" value="Amine oxidase N-terminal region"/>
    <property type="match status" value="1"/>
</dbReference>
<comment type="caution">
    <text evidence="3">The sequence shown here is derived from an EMBL/GenBank/DDBJ whole genome shotgun (WGS) entry which is preliminary data.</text>
</comment>